<dbReference type="CDD" id="cd13441">
    <property type="entry name" value="CamS_repeat_1"/>
    <property type="match status" value="1"/>
</dbReference>
<dbReference type="Pfam" id="PF07537">
    <property type="entry name" value="CamS"/>
    <property type="match status" value="1"/>
</dbReference>
<feature type="chain" id="PRO_5035239173" evidence="1">
    <location>
        <begin position="20"/>
        <end position="367"/>
    </location>
</feature>
<dbReference type="PROSITE" id="PS51257">
    <property type="entry name" value="PROKAR_LIPOPROTEIN"/>
    <property type="match status" value="1"/>
</dbReference>
<dbReference type="InterPro" id="IPR011426">
    <property type="entry name" value="CamS"/>
</dbReference>
<dbReference type="RefSeq" id="WP_054669483.1">
    <property type="nucleotide sequence ID" value="NZ_BMOF01000040.1"/>
</dbReference>
<reference evidence="2" key="2">
    <citation type="submission" date="2020-09" db="EMBL/GenBank/DDBJ databases">
        <authorList>
            <person name="Sun Q."/>
            <person name="Ohkuma M."/>
        </authorList>
    </citation>
    <scope>NUCLEOTIDE SEQUENCE</scope>
    <source>
        <strain evidence="2">JCM 14719</strain>
    </source>
</reference>
<proteinExistence type="predicted"/>
<keyword evidence="2" id="KW-0449">Lipoprotein</keyword>
<keyword evidence="1" id="KW-0732">Signal</keyword>
<comment type="caution">
    <text evidence="2">The sequence shown here is derived from an EMBL/GenBank/DDBJ whole genome shotgun (WGS) entry which is preliminary data.</text>
</comment>
<dbReference type="PIRSF" id="PIRSF012509">
    <property type="entry name" value="CamS"/>
    <property type="match status" value="1"/>
</dbReference>
<dbReference type="EMBL" id="BMOF01000040">
    <property type="protein sequence ID" value="GGK04340.1"/>
    <property type="molecule type" value="Genomic_DNA"/>
</dbReference>
<evidence type="ECO:0000313" key="3">
    <source>
        <dbReference type="Proteomes" id="UP000637720"/>
    </source>
</evidence>
<dbReference type="Gene3D" id="3.10.570.10">
    <property type="entry name" value="sex pheromone staph- cam373 precursor domain"/>
    <property type="match status" value="1"/>
</dbReference>
<sequence length="367" mass="41756">MRRMSLRIALLVGACALLASGCAPLDLRPKGNLQPEKAYISPALETTNRFFPGLLPYYPSQTRGMLMQGDALDDLDISRLEMGLIEIAQQTFSPDNTYFREGQLITREEAREWLSRKSPRHPHGLNPPEETEPRLLVHILEHDYYQVVDREARLVGMVIGLTLNPTPTVKGPDDQPVTLELTDDALRREGKRFAAAVAERLREKGVRDVPLIFAIYRKETQIPYLPGRFVAVGTADAGKTAIAQWREVHERFVLLPSAERLEGPFLLLNRRFADYQRTIQEFFRGYVAVTGLARFEGEQLLELRIRAVAEYDSRAEAIQTIQFMANRLSDLVDADVHVTITVETVNQPLALYERPVDGEPYLHVFRY</sequence>
<feature type="signal peptide" evidence="1">
    <location>
        <begin position="1"/>
        <end position="19"/>
    </location>
</feature>
<evidence type="ECO:0000256" key="1">
    <source>
        <dbReference type="SAM" id="SignalP"/>
    </source>
</evidence>
<accession>A0A8J3BHN6</accession>
<organism evidence="2 3">
    <name type="scientific">Calditerricola satsumensis</name>
    <dbReference type="NCBI Taxonomy" id="373054"/>
    <lineage>
        <taxon>Bacteria</taxon>
        <taxon>Bacillati</taxon>
        <taxon>Bacillota</taxon>
        <taxon>Bacilli</taxon>
        <taxon>Bacillales</taxon>
        <taxon>Bacillaceae</taxon>
        <taxon>Calditerricola</taxon>
    </lineage>
</organism>
<name>A0A8J3BHN6_9BACI</name>
<dbReference type="AlphaFoldDB" id="A0A8J3BHN6"/>
<evidence type="ECO:0000313" key="2">
    <source>
        <dbReference type="EMBL" id="GGK04340.1"/>
    </source>
</evidence>
<reference evidence="2" key="1">
    <citation type="journal article" date="2014" name="Int. J. Syst. Evol. Microbiol.">
        <title>Complete genome sequence of Corynebacterium casei LMG S-19264T (=DSM 44701T), isolated from a smear-ripened cheese.</title>
        <authorList>
            <consortium name="US DOE Joint Genome Institute (JGI-PGF)"/>
            <person name="Walter F."/>
            <person name="Albersmeier A."/>
            <person name="Kalinowski J."/>
            <person name="Ruckert C."/>
        </authorList>
    </citation>
    <scope>NUCLEOTIDE SEQUENCE</scope>
    <source>
        <strain evidence="2">JCM 14719</strain>
    </source>
</reference>
<keyword evidence="3" id="KW-1185">Reference proteome</keyword>
<protein>
    <submittedName>
        <fullName evidence="2">Putative lipoprotein YerH</fullName>
    </submittedName>
</protein>
<dbReference type="Proteomes" id="UP000637720">
    <property type="component" value="Unassembled WGS sequence"/>
</dbReference>
<gene>
    <name evidence="2" type="primary">yerH</name>
    <name evidence="2" type="ORF">GCM10007043_18000</name>
</gene>